<keyword evidence="8 12" id="KW-0663">Pyridoxal phosphate</keyword>
<comment type="caution">
    <text evidence="16">The sequence shown here is derived from an EMBL/GenBank/DDBJ whole genome shotgun (WGS) entry which is preliminary data.</text>
</comment>
<comment type="similarity">
    <text evidence="4 14">Belongs to the Orn/Lys/Arg decarboxylase class-II family. SpeA subfamily.</text>
</comment>
<comment type="pathway">
    <text evidence="3 14">Amine and polyamine biosynthesis; agmatine biosynthesis; agmatine from L-arginine: step 1/1.</text>
</comment>
<dbReference type="GO" id="GO:0008792">
    <property type="term" value="F:arginine decarboxylase activity"/>
    <property type="evidence" value="ECO:0007669"/>
    <property type="project" value="UniProtKB-EC"/>
</dbReference>
<keyword evidence="9 14" id="KW-0745">Spermidine biosynthesis</keyword>
<evidence type="ECO:0000256" key="1">
    <source>
        <dbReference type="ARBA" id="ARBA00001933"/>
    </source>
</evidence>
<evidence type="ECO:0000256" key="12">
    <source>
        <dbReference type="PIRSR" id="PIRSR001336-50"/>
    </source>
</evidence>
<dbReference type="NCBIfam" id="NF003763">
    <property type="entry name" value="PRK05354.1"/>
    <property type="match status" value="1"/>
</dbReference>
<dbReference type="InterPro" id="IPR022657">
    <property type="entry name" value="De-COase2_CS"/>
</dbReference>
<dbReference type="InterPro" id="IPR022644">
    <property type="entry name" value="De-COase2_N"/>
</dbReference>
<dbReference type="Proteomes" id="UP000251960">
    <property type="component" value="Chromosome 4"/>
</dbReference>
<dbReference type="InterPro" id="IPR029066">
    <property type="entry name" value="PLP-binding_barrel"/>
</dbReference>
<dbReference type="Pfam" id="PF02784">
    <property type="entry name" value="Orn_Arg_deC_N"/>
    <property type="match status" value="1"/>
</dbReference>
<dbReference type="PANTHER" id="PTHR43295:SF2">
    <property type="entry name" value="ARGININE DECARBOXYLASE 2"/>
    <property type="match status" value="1"/>
</dbReference>
<dbReference type="Gene3D" id="3.20.20.10">
    <property type="entry name" value="Alanine racemase"/>
    <property type="match status" value="1"/>
</dbReference>
<sequence length="639" mass="70701">MDKNYGELYNILGWGEEYFAVNTEGHLSVKPFGRWTEPGQEIDVHSVIVEALATQPNDSTSKSQFPMILRFPDVLKNRIETLHNAFNSAMESTGYTSRYQGVFPIKVNQNKHVVQDMVRFGQQWNYGLEAGSKPELLIAMSCLPVTEAEPKPYLICNGYKDADYIALALSARAMGLNPIIVLEMEEELAIVLDQYKKLQQKLPDDDAVRKKFEPVIGIRAKLLTKLPGHFGSTAGKHGKFGMLADQIYEVAETLGKEGKLHWLQLLHFHIGSMIPTTGKVYDAVSEAAGIYCNLVNEHGAKWLATLDCGGGLGVDYDGTRSGDSDMSVAYGIQEYASAVVQAVRLKCDYNGVAHPVVCTESGRAMASHHSMIILETLSAIPEPQDEDTSEQLLNRIQDLSYKQPRAPVGGATAAVYSHAADLKKHGIEMYKLGKKLGKRVVADANTVYNYHMNLSVFSLVPDFWGIGQLFPMMPVSRLNEEPTLKGTLVDITCDSDGKIENFISRENTLPLHLFEPSLGGYYVAVLVSGAYQEAIAGKHNLFSGPTLVRVNSSTTKDGGFEIERVDLGPAADEIIGSMRYSVEEDIITVIEKKAKGTEEEERVWAWEMVEPLMTKALTTMPYLNEYKVPEPEPEPEPIP</sequence>
<protein>
    <recommendedName>
        <fullName evidence="5 14">Arginine decarboxylase</fullName>
        <ecNumber evidence="5 14">4.1.1.19</ecNumber>
    </recommendedName>
</protein>
<feature type="domain" description="Orn/DAP/Arg decarboxylase 2 N-terminal" evidence="15">
    <location>
        <begin position="79"/>
        <end position="366"/>
    </location>
</feature>
<comment type="cofactor">
    <cofactor evidence="2 14">
        <name>Mg(2+)</name>
        <dbReference type="ChEBI" id="CHEBI:18420"/>
    </cofactor>
</comment>
<proteinExistence type="inferred from homology"/>
<evidence type="ECO:0000256" key="11">
    <source>
        <dbReference type="ARBA" id="ARBA00049309"/>
    </source>
</evidence>
<reference evidence="16" key="1">
    <citation type="journal article" date="2018" name="Nat. Genet.">
        <title>Extensive intraspecific gene order and gene structural variations between Mo17 and other maize genomes.</title>
        <authorList>
            <person name="Sun S."/>
            <person name="Zhou Y."/>
            <person name="Chen J."/>
            <person name="Shi J."/>
            <person name="Zhao H."/>
            <person name="Zhao H."/>
            <person name="Song W."/>
            <person name="Zhang M."/>
            <person name="Cui Y."/>
            <person name="Dong X."/>
            <person name="Liu H."/>
            <person name="Ma X."/>
            <person name="Jiao Y."/>
            <person name="Wang B."/>
            <person name="Wei X."/>
            <person name="Stein J.C."/>
            <person name="Glaubitz J.C."/>
            <person name="Lu F."/>
            <person name="Yu G."/>
            <person name="Liang C."/>
            <person name="Fengler K."/>
            <person name="Li B."/>
            <person name="Rafalski A."/>
            <person name="Schnable P.S."/>
            <person name="Ware D.H."/>
            <person name="Buckler E.S."/>
            <person name="Lai J."/>
        </authorList>
    </citation>
    <scope>NUCLEOTIDE SEQUENCE [LARGE SCALE GENOMIC DNA]</scope>
    <source>
        <tissue evidence="16">Seedling</tissue>
    </source>
</reference>
<evidence type="ECO:0000256" key="6">
    <source>
        <dbReference type="ARBA" id="ARBA00022793"/>
    </source>
</evidence>
<dbReference type="Gene3D" id="2.40.37.10">
    <property type="entry name" value="Lyase, Ornithine Decarboxylase, Chain A, domain 1"/>
    <property type="match status" value="1"/>
</dbReference>
<evidence type="ECO:0000256" key="14">
    <source>
        <dbReference type="RuleBase" id="RU003740"/>
    </source>
</evidence>
<evidence type="ECO:0000256" key="9">
    <source>
        <dbReference type="ARBA" id="ARBA00023066"/>
    </source>
</evidence>
<dbReference type="UniPathway" id="UPA00186">
    <property type="reaction ID" value="UER00284"/>
</dbReference>
<evidence type="ECO:0000256" key="4">
    <source>
        <dbReference type="ARBA" id="ARBA00008357"/>
    </source>
</evidence>
<accession>A0A8J8YNC8</accession>
<evidence type="ECO:0000259" key="15">
    <source>
        <dbReference type="Pfam" id="PF02784"/>
    </source>
</evidence>
<evidence type="ECO:0000256" key="2">
    <source>
        <dbReference type="ARBA" id="ARBA00001946"/>
    </source>
</evidence>
<keyword evidence="10 14" id="KW-0456">Lyase</keyword>
<keyword evidence="6 14" id="KW-0210">Decarboxylase</keyword>
<gene>
    <name evidence="16" type="primary">ADC2</name>
    <name evidence="16" type="ORF">Zm00014a_036027</name>
</gene>
<dbReference type="AlphaFoldDB" id="A0A8J8YNC8"/>
<name>A0A8J8YNC8_MAIZE</name>
<feature type="active site" description="Proton donor" evidence="13">
    <location>
        <position position="493"/>
    </location>
</feature>
<dbReference type="Gene3D" id="1.20.58.930">
    <property type="match status" value="1"/>
</dbReference>
<dbReference type="PROSITE" id="PS00879">
    <property type="entry name" value="ODR_DC_2_2"/>
    <property type="match status" value="1"/>
</dbReference>
<evidence type="ECO:0000256" key="10">
    <source>
        <dbReference type="ARBA" id="ARBA00023239"/>
    </source>
</evidence>
<dbReference type="InterPro" id="IPR000183">
    <property type="entry name" value="Orn/DAP/Arg_de-COase"/>
</dbReference>
<dbReference type="GO" id="GO:0006527">
    <property type="term" value="P:L-arginine catabolic process"/>
    <property type="evidence" value="ECO:0007669"/>
    <property type="project" value="InterPro"/>
</dbReference>
<dbReference type="SUPFAM" id="SSF50621">
    <property type="entry name" value="Alanine racemase C-terminal domain-like"/>
    <property type="match status" value="1"/>
</dbReference>
<dbReference type="EMBL" id="NCVQ01000005">
    <property type="protein sequence ID" value="PWZ29247.1"/>
    <property type="molecule type" value="Genomic_DNA"/>
</dbReference>
<dbReference type="InterPro" id="IPR002985">
    <property type="entry name" value="Arg_decrbxlase"/>
</dbReference>
<comment type="cofactor">
    <cofactor evidence="1 12 14">
        <name>pyridoxal 5'-phosphate</name>
        <dbReference type="ChEBI" id="CHEBI:597326"/>
    </cofactor>
</comment>
<evidence type="ECO:0000256" key="8">
    <source>
        <dbReference type="ARBA" id="ARBA00022898"/>
    </source>
</evidence>
<evidence type="ECO:0000256" key="5">
    <source>
        <dbReference type="ARBA" id="ARBA00012426"/>
    </source>
</evidence>
<dbReference type="InterPro" id="IPR022653">
    <property type="entry name" value="De-COase2_pyr-phos_BS"/>
</dbReference>
<evidence type="ECO:0000256" key="3">
    <source>
        <dbReference type="ARBA" id="ARBA00004773"/>
    </source>
</evidence>
<dbReference type="InterPro" id="IPR009006">
    <property type="entry name" value="Ala_racemase/Decarboxylase_C"/>
</dbReference>
<dbReference type="PANTHER" id="PTHR43295">
    <property type="entry name" value="ARGININE DECARBOXYLASE"/>
    <property type="match status" value="1"/>
</dbReference>
<dbReference type="CDD" id="cd06830">
    <property type="entry name" value="PLPDE_III_ADC"/>
    <property type="match status" value="1"/>
</dbReference>
<dbReference type="PIRSF" id="PIRSF001336">
    <property type="entry name" value="Arg_decrbxlase"/>
    <property type="match status" value="1"/>
</dbReference>
<dbReference type="GO" id="GO:0008295">
    <property type="term" value="P:spermidine biosynthetic process"/>
    <property type="evidence" value="ECO:0007669"/>
    <property type="project" value="UniProtKB-KW"/>
</dbReference>
<comment type="catalytic activity">
    <reaction evidence="11 14">
        <text>L-arginine + H(+) = agmatine + CO2</text>
        <dbReference type="Rhea" id="RHEA:17641"/>
        <dbReference type="ChEBI" id="CHEBI:15378"/>
        <dbReference type="ChEBI" id="CHEBI:16526"/>
        <dbReference type="ChEBI" id="CHEBI:32682"/>
        <dbReference type="ChEBI" id="CHEBI:58145"/>
        <dbReference type="EC" id="4.1.1.19"/>
    </reaction>
</comment>
<keyword evidence="7 14" id="KW-0460">Magnesium</keyword>
<dbReference type="PROSITE" id="PS00878">
    <property type="entry name" value="ODR_DC_2_1"/>
    <property type="match status" value="1"/>
</dbReference>
<dbReference type="PRINTS" id="PR01180">
    <property type="entry name" value="ARGDCRBXLASE"/>
</dbReference>
<dbReference type="PRINTS" id="PR01179">
    <property type="entry name" value="ODADCRBXLASE"/>
</dbReference>
<evidence type="ECO:0000313" key="16">
    <source>
        <dbReference type="EMBL" id="PWZ29247.1"/>
    </source>
</evidence>
<dbReference type="EC" id="4.1.1.19" evidence="5 14"/>
<feature type="modified residue" description="N6-(pyridoxal phosphate)lysine" evidence="12">
    <location>
        <position position="106"/>
    </location>
</feature>
<dbReference type="SUPFAM" id="SSF51419">
    <property type="entry name" value="PLP-binding barrel"/>
    <property type="match status" value="1"/>
</dbReference>
<evidence type="ECO:0000256" key="7">
    <source>
        <dbReference type="ARBA" id="ARBA00022842"/>
    </source>
</evidence>
<organism evidence="16">
    <name type="scientific">Zea mays</name>
    <name type="common">Maize</name>
    <dbReference type="NCBI Taxonomy" id="4577"/>
    <lineage>
        <taxon>Eukaryota</taxon>
        <taxon>Viridiplantae</taxon>
        <taxon>Streptophyta</taxon>
        <taxon>Embryophyta</taxon>
        <taxon>Tracheophyta</taxon>
        <taxon>Spermatophyta</taxon>
        <taxon>Magnoliopsida</taxon>
        <taxon>Liliopsida</taxon>
        <taxon>Poales</taxon>
        <taxon>Poaceae</taxon>
        <taxon>PACMAD clade</taxon>
        <taxon>Panicoideae</taxon>
        <taxon>Andropogonodae</taxon>
        <taxon>Andropogoneae</taxon>
        <taxon>Tripsacinae</taxon>
        <taxon>Zea</taxon>
    </lineage>
</organism>
<evidence type="ECO:0000256" key="13">
    <source>
        <dbReference type="PIRSR" id="PIRSR600183-50"/>
    </source>
</evidence>